<dbReference type="PANTHER" id="PTHR24221">
    <property type="entry name" value="ATP-BINDING CASSETTE SUB-FAMILY B"/>
    <property type="match status" value="1"/>
</dbReference>
<dbReference type="PROSITE" id="PS50929">
    <property type="entry name" value="ABC_TM1F"/>
    <property type="match status" value="1"/>
</dbReference>
<evidence type="ECO:0000256" key="5">
    <source>
        <dbReference type="ARBA" id="ARBA00022989"/>
    </source>
</evidence>
<dbReference type="PROSITE" id="PS50893">
    <property type="entry name" value="ABC_TRANSPORTER_2"/>
    <property type="match status" value="1"/>
</dbReference>
<dbReference type="GO" id="GO:0005524">
    <property type="term" value="F:ATP binding"/>
    <property type="evidence" value="ECO:0007669"/>
    <property type="project" value="UniProtKB-KW"/>
</dbReference>
<dbReference type="Gene3D" id="3.40.50.300">
    <property type="entry name" value="P-loop containing nucleotide triphosphate hydrolases"/>
    <property type="match status" value="1"/>
</dbReference>
<name>A0A9Q4PXP9_9EURY</name>
<comment type="caution">
    <text evidence="10">The sequence shown here is derived from an EMBL/GenBank/DDBJ whole genome shotgun (WGS) entry which is preliminary data.</text>
</comment>
<dbReference type="AlphaFoldDB" id="A0A9Q4PXP9"/>
<feature type="domain" description="ABC transporter" evidence="8">
    <location>
        <begin position="362"/>
        <end position="596"/>
    </location>
</feature>
<dbReference type="PANTHER" id="PTHR24221:SF654">
    <property type="entry name" value="ATP-BINDING CASSETTE SUB-FAMILY B MEMBER 6"/>
    <property type="match status" value="1"/>
</dbReference>
<organism evidence="10 11">
    <name type="scientific">Methanogenium marinum</name>
    <dbReference type="NCBI Taxonomy" id="348610"/>
    <lineage>
        <taxon>Archaea</taxon>
        <taxon>Methanobacteriati</taxon>
        <taxon>Methanobacteriota</taxon>
        <taxon>Stenosarchaea group</taxon>
        <taxon>Methanomicrobia</taxon>
        <taxon>Methanomicrobiales</taxon>
        <taxon>Methanomicrobiaceae</taxon>
        <taxon>Methanogenium</taxon>
    </lineage>
</organism>
<dbReference type="Pfam" id="PF00664">
    <property type="entry name" value="ABC_membrane"/>
    <property type="match status" value="1"/>
</dbReference>
<dbReference type="RefSeq" id="WP_274924020.1">
    <property type="nucleotide sequence ID" value="NZ_JAKELO010000002.1"/>
</dbReference>
<dbReference type="EMBL" id="JAKELO010000002">
    <property type="protein sequence ID" value="MDE4907363.1"/>
    <property type="molecule type" value="Genomic_DNA"/>
</dbReference>
<dbReference type="InterPro" id="IPR036640">
    <property type="entry name" value="ABC1_TM_sf"/>
</dbReference>
<dbReference type="InterPro" id="IPR027417">
    <property type="entry name" value="P-loop_NTPase"/>
</dbReference>
<dbReference type="InterPro" id="IPR017871">
    <property type="entry name" value="ABC_transporter-like_CS"/>
</dbReference>
<keyword evidence="6 7" id="KW-0472">Membrane</keyword>
<dbReference type="Proteomes" id="UP001143747">
    <property type="component" value="Unassembled WGS sequence"/>
</dbReference>
<evidence type="ECO:0000313" key="10">
    <source>
        <dbReference type="EMBL" id="MDE4907363.1"/>
    </source>
</evidence>
<evidence type="ECO:0000256" key="3">
    <source>
        <dbReference type="ARBA" id="ARBA00022741"/>
    </source>
</evidence>
<dbReference type="Gene3D" id="1.20.1560.10">
    <property type="entry name" value="ABC transporter type 1, transmembrane domain"/>
    <property type="match status" value="1"/>
</dbReference>
<evidence type="ECO:0000259" key="9">
    <source>
        <dbReference type="PROSITE" id="PS50929"/>
    </source>
</evidence>
<keyword evidence="11" id="KW-1185">Reference proteome</keyword>
<dbReference type="GO" id="GO:0140359">
    <property type="term" value="F:ABC-type transporter activity"/>
    <property type="evidence" value="ECO:0007669"/>
    <property type="project" value="InterPro"/>
</dbReference>
<evidence type="ECO:0000259" key="8">
    <source>
        <dbReference type="PROSITE" id="PS50893"/>
    </source>
</evidence>
<sequence length="610" mass="68265">MSIISDSVKIMHYLFSPFKKIITLYLIAVIVLSFLEVFRISLVYPIINYGLGVENQPKFLDAFYDYLLPSSVDPFFASAFMLLITTFVIVGFYSVVAYGGAYLFATVRDSLDRRVFDTIQSKPYNYFASKKQGDLLYLGQGAVNESGRAVSQFVELMRNSLLSLLYLLFLFYLSFWLTLGVMVLGAVYAFVIKKQLFSRVYRNSGVLTCSSMEKSVVYQEFISGIKTIFITGSVGVWKHKYESAVNKLLKAYINVNALAKIPSIANDCIMFSIIALGGILLYFFTGGNFIPYIGIFGTFMLALYRLVPTLTATQSNLSSLVQYLPALELVYTILSEDEMNESPWSKTSEKSEQKKLSFDQKIEFRDVSFRYDTSSEDTIHNLSLEIKKNTKVAIVGSSGSGKTTTANLLALLYRPCSGGIFVDGVDLNDIDPADYLNSLGYIGQETFVYHDTIKENIRFGLDCTDEEIIEAATLADAHNFIMDTNDGYNTIIGDQGIKLSGGQRQRIAIARIILRKPDILLLDEATSSLDNISEQRIMKSVEKLSENMTVITIAHRLSTILGADQICVLKNGILVEIGSHETLMDLKGEYCNLYLGQRDEIFSQESSNIN</sequence>
<feature type="transmembrane region" description="Helical" evidence="7">
    <location>
        <begin position="21"/>
        <end position="47"/>
    </location>
</feature>
<dbReference type="SUPFAM" id="SSF52540">
    <property type="entry name" value="P-loop containing nucleoside triphosphate hydrolases"/>
    <property type="match status" value="1"/>
</dbReference>
<evidence type="ECO:0000256" key="7">
    <source>
        <dbReference type="SAM" id="Phobius"/>
    </source>
</evidence>
<keyword evidence="4 10" id="KW-0067">ATP-binding</keyword>
<dbReference type="SMART" id="SM00382">
    <property type="entry name" value="AAA"/>
    <property type="match status" value="1"/>
</dbReference>
<dbReference type="InterPro" id="IPR003439">
    <property type="entry name" value="ABC_transporter-like_ATP-bd"/>
</dbReference>
<keyword evidence="5 7" id="KW-1133">Transmembrane helix</keyword>
<evidence type="ECO:0000256" key="6">
    <source>
        <dbReference type="ARBA" id="ARBA00023136"/>
    </source>
</evidence>
<keyword evidence="3" id="KW-0547">Nucleotide-binding</keyword>
<reference evidence="10" key="1">
    <citation type="submission" date="2022-01" db="EMBL/GenBank/DDBJ databases">
        <title>Draft genome of Methanogenium marinum DSM 15558.</title>
        <authorList>
            <person name="Chen S.-C."/>
            <person name="You Y.-T."/>
        </authorList>
    </citation>
    <scope>NUCLEOTIDE SEQUENCE</scope>
    <source>
        <strain evidence="10">DSM 15558</strain>
    </source>
</reference>
<dbReference type="InterPro" id="IPR039421">
    <property type="entry name" value="Type_1_exporter"/>
</dbReference>
<evidence type="ECO:0000313" key="11">
    <source>
        <dbReference type="Proteomes" id="UP001143747"/>
    </source>
</evidence>
<dbReference type="InterPro" id="IPR011527">
    <property type="entry name" value="ABC1_TM_dom"/>
</dbReference>
<proteinExistence type="predicted"/>
<feature type="transmembrane region" description="Helical" evidence="7">
    <location>
        <begin position="164"/>
        <end position="191"/>
    </location>
</feature>
<gene>
    <name evidence="10" type="ORF">L0665_01850</name>
</gene>
<accession>A0A9Q4PXP9</accession>
<evidence type="ECO:0000256" key="2">
    <source>
        <dbReference type="ARBA" id="ARBA00022692"/>
    </source>
</evidence>
<feature type="transmembrane region" description="Helical" evidence="7">
    <location>
        <begin position="75"/>
        <end position="104"/>
    </location>
</feature>
<dbReference type="GO" id="GO:0016887">
    <property type="term" value="F:ATP hydrolysis activity"/>
    <property type="evidence" value="ECO:0007669"/>
    <property type="project" value="InterPro"/>
</dbReference>
<dbReference type="SUPFAM" id="SSF90123">
    <property type="entry name" value="ABC transporter transmembrane region"/>
    <property type="match status" value="1"/>
</dbReference>
<dbReference type="FunFam" id="3.40.50.300:FF:000218">
    <property type="entry name" value="Multidrug ABC transporter ATP-binding protein"/>
    <property type="match status" value="1"/>
</dbReference>
<evidence type="ECO:0000256" key="4">
    <source>
        <dbReference type="ARBA" id="ARBA00022840"/>
    </source>
</evidence>
<feature type="transmembrane region" description="Helical" evidence="7">
    <location>
        <begin position="216"/>
        <end position="237"/>
    </location>
</feature>
<dbReference type="GO" id="GO:0016020">
    <property type="term" value="C:membrane"/>
    <property type="evidence" value="ECO:0007669"/>
    <property type="project" value="UniProtKB-SubCell"/>
</dbReference>
<evidence type="ECO:0000256" key="1">
    <source>
        <dbReference type="ARBA" id="ARBA00004141"/>
    </source>
</evidence>
<keyword evidence="2 7" id="KW-0812">Transmembrane</keyword>
<dbReference type="InterPro" id="IPR003593">
    <property type="entry name" value="AAA+_ATPase"/>
</dbReference>
<dbReference type="PROSITE" id="PS00211">
    <property type="entry name" value="ABC_TRANSPORTER_1"/>
    <property type="match status" value="1"/>
</dbReference>
<comment type="subcellular location">
    <subcellularLocation>
        <location evidence="1">Membrane</location>
        <topology evidence="1">Multi-pass membrane protein</topology>
    </subcellularLocation>
</comment>
<protein>
    <submittedName>
        <fullName evidence="10">ABC transporter ATP-binding protein/permease</fullName>
    </submittedName>
</protein>
<dbReference type="Pfam" id="PF00005">
    <property type="entry name" value="ABC_tran"/>
    <property type="match status" value="1"/>
</dbReference>
<feature type="domain" description="ABC transmembrane type-1" evidence="9">
    <location>
        <begin position="24"/>
        <end position="315"/>
    </location>
</feature>